<evidence type="ECO:0008006" key="2">
    <source>
        <dbReference type="Google" id="ProtNLM"/>
    </source>
</evidence>
<protein>
    <recommendedName>
        <fullName evidence="2">GATA-type domain-containing protein</fullName>
    </recommendedName>
</protein>
<dbReference type="InterPro" id="IPR037278">
    <property type="entry name" value="ARFGAP/RecO"/>
</dbReference>
<dbReference type="SUPFAM" id="SSF57863">
    <property type="entry name" value="ArfGap/RecO-like zinc finger"/>
    <property type="match status" value="1"/>
</dbReference>
<reference evidence="1" key="1">
    <citation type="submission" date="2024-07" db="EMBL/GenBank/DDBJ databases">
        <authorList>
            <person name="Li J."/>
            <person name="Wei H."/>
            <person name="Ma J."/>
        </authorList>
    </citation>
    <scope>NUCLEOTIDE SEQUENCE</scope>
    <source>
        <strain evidence="1">AMU7</strain>
    </source>
</reference>
<dbReference type="RefSeq" id="WP_207597138.1">
    <property type="nucleotide sequence ID" value="NZ_CP165735.1"/>
</dbReference>
<sequence>MTISVDSEGAAFSTMCCFRCEQAGPHWSSRHGRAGTFVCRRCFATFSDEEPAAMVGGVLSHSPATAEELRFFESK</sequence>
<dbReference type="EMBL" id="CP165735">
    <property type="protein sequence ID" value="XDV73296.1"/>
    <property type="molecule type" value="Genomic_DNA"/>
</dbReference>
<dbReference type="AlphaFoldDB" id="A0AB39YVL1"/>
<evidence type="ECO:0000313" key="1">
    <source>
        <dbReference type="EMBL" id="XDV73296.1"/>
    </source>
</evidence>
<accession>A0AB39YVL1</accession>
<proteinExistence type="predicted"/>
<name>A0AB39YVL1_9MICC</name>
<organism evidence="1">
    <name type="scientific">Paenarthrobacter sp. AMU7</name>
    <dbReference type="NCBI Taxonomy" id="3162492"/>
    <lineage>
        <taxon>Bacteria</taxon>
        <taxon>Bacillati</taxon>
        <taxon>Actinomycetota</taxon>
        <taxon>Actinomycetes</taxon>
        <taxon>Micrococcales</taxon>
        <taxon>Micrococcaceae</taxon>
        <taxon>Paenarthrobacter</taxon>
    </lineage>
</organism>
<gene>
    <name evidence="1" type="ORF">ABQM86_09100</name>
</gene>